<dbReference type="PANTHER" id="PTHR24252">
    <property type="entry name" value="ACROSIN-RELATED"/>
    <property type="match status" value="1"/>
</dbReference>
<dbReference type="InterPro" id="IPR043504">
    <property type="entry name" value="Peptidase_S1_PA_chymotrypsin"/>
</dbReference>
<dbReference type="EMBL" id="VWYV01001660">
    <property type="protein sequence ID" value="NXE15269.1"/>
    <property type="molecule type" value="Genomic_DNA"/>
</dbReference>
<dbReference type="Proteomes" id="UP000533896">
    <property type="component" value="Unassembled WGS sequence"/>
</dbReference>
<name>A0A7K8KDW7_9AVES</name>
<comment type="caution">
    <text evidence="3">The sequence shown here is derived from an EMBL/GenBank/DDBJ whole genome shotgun (WGS) entry which is preliminary data.</text>
</comment>
<accession>A0A7K8KDW7</accession>
<keyword evidence="1" id="KW-1015">Disulfide bond</keyword>
<evidence type="ECO:0000256" key="1">
    <source>
        <dbReference type="ARBA" id="ARBA00023157"/>
    </source>
</evidence>
<evidence type="ECO:0000313" key="3">
    <source>
        <dbReference type="EMBL" id="NXE15269.1"/>
    </source>
</evidence>
<dbReference type="GO" id="GO:0007340">
    <property type="term" value="P:acrosome reaction"/>
    <property type="evidence" value="ECO:0007669"/>
    <property type="project" value="TreeGrafter"/>
</dbReference>
<evidence type="ECO:0000259" key="2">
    <source>
        <dbReference type="PROSITE" id="PS50240"/>
    </source>
</evidence>
<dbReference type="PROSITE" id="PS50240">
    <property type="entry name" value="TRYPSIN_DOM"/>
    <property type="match status" value="1"/>
</dbReference>
<feature type="non-terminal residue" evidence="3">
    <location>
        <position position="1"/>
    </location>
</feature>
<feature type="non-terminal residue" evidence="3">
    <location>
        <position position="78"/>
    </location>
</feature>
<sequence>IHSHNLCAGCLQGAIDACQGGSGGSLMCKDSNADYLWLAGVSSCARAHRLGFYSSTQHFYAWILVQMGLRPAVRPTPA</sequence>
<dbReference type="OrthoDB" id="546450at2759"/>
<dbReference type="GO" id="GO:0004252">
    <property type="term" value="F:serine-type endopeptidase activity"/>
    <property type="evidence" value="ECO:0007669"/>
    <property type="project" value="InterPro"/>
</dbReference>
<dbReference type="InterPro" id="IPR009003">
    <property type="entry name" value="Peptidase_S1_PA"/>
</dbReference>
<dbReference type="PANTHER" id="PTHR24252:SF8">
    <property type="entry name" value="ACROSIN"/>
    <property type="match status" value="1"/>
</dbReference>
<feature type="domain" description="Peptidase S1" evidence="2">
    <location>
        <begin position="1"/>
        <end position="68"/>
    </location>
</feature>
<organism evidence="3 4">
    <name type="scientific">Lophotis ruficrista</name>
    <dbReference type="NCBI Taxonomy" id="172689"/>
    <lineage>
        <taxon>Eukaryota</taxon>
        <taxon>Metazoa</taxon>
        <taxon>Chordata</taxon>
        <taxon>Craniata</taxon>
        <taxon>Vertebrata</taxon>
        <taxon>Euteleostomi</taxon>
        <taxon>Archelosauria</taxon>
        <taxon>Archosauria</taxon>
        <taxon>Dinosauria</taxon>
        <taxon>Saurischia</taxon>
        <taxon>Theropoda</taxon>
        <taxon>Coelurosauria</taxon>
        <taxon>Aves</taxon>
        <taxon>Neognathae</taxon>
        <taxon>Neoaves</taxon>
        <taxon>Otidimorphae</taxon>
        <taxon>Otidiformes</taxon>
        <taxon>Otididae</taxon>
        <taxon>Lophotis</taxon>
    </lineage>
</organism>
<keyword evidence="4" id="KW-1185">Reference proteome</keyword>
<dbReference type="AlphaFoldDB" id="A0A7K8KDW7"/>
<dbReference type="SUPFAM" id="SSF50494">
    <property type="entry name" value="Trypsin-like serine proteases"/>
    <property type="match status" value="1"/>
</dbReference>
<dbReference type="GO" id="GO:0006508">
    <property type="term" value="P:proteolysis"/>
    <property type="evidence" value="ECO:0007669"/>
    <property type="project" value="InterPro"/>
</dbReference>
<protein>
    <submittedName>
        <fullName evidence="3">ACRO protein</fullName>
    </submittedName>
</protein>
<dbReference type="Gene3D" id="2.40.10.10">
    <property type="entry name" value="Trypsin-like serine proteases"/>
    <property type="match status" value="1"/>
</dbReference>
<reference evidence="3 4" key="1">
    <citation type="submission" date="2019-09" db="EMBL/GenBank/DDBJ databases">
        <title>Bird 10,000 Genomes (B10K) Project - Family phase.</title>
        <authorList>
            <person name="Zhang G."/>
        </authorList>
    </citation>
    <scope>NUCLEOTIDE SEQUENCE [LARGE SCALE GENOMIC DNA]</scope>
    <source>
        <strain evidence="3">B10K-CU-031-23</strain>
    </source>
</reference>
<evidence type="ECO:0000313" key="4">
    <source>
        <dbReference type="Proteomes" id="UP000533896"/>
    </source>
</evidence>
<gene>
    <name evidence="3" type="primary">Acr_1</name>
    <name evidence="3" type="ORF">LOPRUF_R00085</name>
</gene>
<dbReference type="Pfam" id="PF00089">
    <property type="entry name" value="Trypsin"/>
    <property type="match status" value="1"/>
</dbReference>
<dbReference type="InterPro" id="IPR001254">
    <property type="entry name" value="Trypsin_dom"/>
</dbReference>
<proteinExistence type="predicted"/>